<accession>A0A3L7Z676</accession>
<evidence type="ECO:0000313" key="3">
    <source>
        <dbReference type="EMBL" id="RLT81315.1"/>
    </source>
</evidence>
<keyword evidence="8" id="KW-1185">Reference proteome</keyword>
<feature type="domain" description="Outer membrane protein beta-barrel" evidence="2">
    <location>
        <begin position="20"/>
        <end position="205"/>
    </location>
</feature>
<reference evidence="5 8" key="3">
    <citation type="submission" date="2019-04" db="EMBL/GenBank/DDBJ databases">
        <title>Microbes associate with the intestines of laboratory mice.</title>
        <authorList>
            <person name="Navarre W."/>
            <person name="Wong E."/>
            <person name="Huang K."/>
            <person name="Tropini C."/>
            <person name="Ng K."/>
            <person name="Yu B."/>
        </authorList>
    </citation>
    <scope>NUCLEOTIDE SEQUENCE [LARGE SCALE GENOMIC DNA]</scope>
    <source>
        <strain evidence="5 8">NM70_E10</strain>
    </source>
</reference>
<dbReference type="Proteomes" id="UP000298073">
    <property type="component" value="Unassembled WGS sequence"/>
</dbReference>
<evidence type="ECO:0000313" key="4">
    <source>
        <dbReference type="EMBL" id="TFU53244.1"/>
    </source>
</evidence>
<evidence type="ECO:0000259" key="2">
    <source>
        <dbReference type="Pfam" id="PF13568"/>
    </source>
</evidence>
<keyword evidence="1" id="KW-0732">Signal</keyword>
<dbReference type="Proteomes" id="UP000305751">
    <property type="component" value="Unassembled WGS sequence"/>
</dbReference>
<dbReference type="InterPro" id="IPR025665">
    <property type="entry name" value="Beta-barrel_OMP_2"/>
</dbReference>
<evidence type="ECO:0000313" key="5">
    <source>
        <dbReference type="EMBL" id="TGY07852.1"/>
    </source>
</evidence>
<organism evidence="3 6">
    <name type="scientific">Bacteroides acidifaciens</name>
    <dbReference type="NCBI Taxonomy" id="85831"/>
    <lineage>
        <taxon>Bacteria</taxon>
        <taxon>Pseudomonadati</taxon>
        <taxon>Bacteroidota</taxon>
        <taxon>Bacteroidia</taxon>
        <taxon>Bacteroidales</taxon>
        <taxon>Bacteroidaceae</taxon>
        <taxon>Bacteroides</taxon>
    </lineage>
</organism>
<evidence type="ECO:0000256" key="1">
    <source>
        <dbReference type="SAM" id="SignalP"/>
    </source>
</evidence>
<gene>
    <name evidence="3" type="ORF">D7Y07_03440</name>
    <name evidence="4" type="ORF">E4T97_00035</name>
    <name evidence="5" type="ORF">E5356_02420</name>
</gene>
<sequence>MKKLVSTLSMIVVSLSLSAQIEWNVKAGVGMSNLASMDKMTSIFSYKAGVGMDIPLHKHWAIQPTLYYSPKGAKFEAYYGGEQIYEGEFKYRLHYLELPILAAYKIEVEQTAILVLKAGPYLATGLSAKCSVKTPTCNDFHQTFKENLFAEDGKYDEISYLNGEHTPLNTKKFQRLDMGIEAGVDLLVNHFMIGVEIAFGLTPLSNNLMNKKPKNIGGYLMFGYQF</sequence>
<evidence type="ECO:0000313" key="8">
    <source>
        <dbReference type="Proteomes" id="UP000305751"/>
    </source>
</evidence>
<dbReference type="EMBL" id="SRZA01000004">
    <property type="protein sequence ID" value="TGY07852.1"/>
    <property type="molecule type" value="Genomic_DNA"/>
</dbReference>
<feature type="chain" id="PRO_5044594535" evidence="1">
    <location>
        <begin position="20"/>
        <end position="226"/>
    </location>
</feature>
<dbReference type="EMBL" id="SPPV01000001">
    <property type="protein sequence ID" value="TFU53244.1"/>
    <property type="molecule type" value="Genomic_DNA"/>
</dbReference>
<comment type="caution">
    <text evidence="3">The sequence shown here is derived from an EMBL/GenBank/DDBJ whole genome shotgun (WGS) entry which is preliminary data.</text>
</comment>
<dbReference type="AlphaFoldDB" id="A0A3L7Z676"/>
<proteinExistence type="predicted"/>
<dbReference type="Pfam" id="PF13568">
    <property type="entry name" value="OMP_b-brl_2"/>
    <property type="match status" value="1"/>
</dbReference>
<reference evidence="4 7" key="2">
    <citation type="submission" date="2019-03" db="EMBL/GenBank/DDBJ databases">
        <title>Diversity of the mouse oral microbiome.</title>
        <authorList>
            <person name="Joseph S."/>
            <person name="Aduse-Opoku J."/>
            <person name="Curtis M."/>
            <person name="Wade W."/>
            <person name="Hashim A."/>
        </authorList>
    </citation>
    <scope>NUCLEOTIDE SEQUENCE [LARGE SCALE GENOMIC DNA]</scope>
    <source>
        <strain evidence="4 7">P2318</strain>
    </source>
</reference>
<dbReference type="RefSeq" id="WP_121765674.1">
    <property type="nucleotide sequence ID" value="NZ_CABIXU010000022.1"/>
</dbReference>
<name>A0A3L7Z676_9BACE</name>
<dbReference type="Proteomes" id="UP000267159">
    <property type="component" value="Unassembled WGS sequence"/>
</dbReference>
<evidence type="ECO:0000313" key="7">
    <source>
        <dbReference type="Proteomes" id="UP000298073"/>
    </source>
</evidence>
<reference evidence="3 6" key="1">
    <citation type="submission" date="2018-09" db="EMBL/GenBank/DDBJ databases">
        <title>Murine metabolic-syndrome-specific gut microbial biobank.</title>
        <authorList>
            <person name="Liu C."/>
        </authorList>
    </citation>
    <scope>NUCLEOTIDE SEQUENCE [LARGE SCALE GENOMIC DNA]</scope>
    <source>
        <strain evidence="3 6">0.1X-D8-26</strain>
    </source>
</reference>
<dbReference type="EMBL" id="RAZM01000006">
    <property type="protein sequence ID" value="RLT81315.1"/>
    <property type="molecule type" value="Genomic_DNA"/>
</dbReference>
<feature type="signal peptide" evidence="1">
    <location>
        <begin position="1"/>
        <end position="19"/>
    </location>
</feature>
<protein>
    <submittedName>
        <fullName evidence="3">PorT family protein</fullName>
    </submittedName>
</protein>
<dbReference type="OrthoDB" id="1429208at2"/>
<evidence type="ECO:0000313" key="6">
    <source>
        <dbReference type="Proteomes" id="UP000267159"/>
    </source>
</evidence>